<sequence length="558" mass="64167">MRFILMLLLPLALKVSAAQVWLDDHWNRTDPSQASFYLAEPLAEKDGRWFGTIYYKSSGQQRFVGSFDRQDINSAVAVGPYRYFHENGQLEAVGQRDSQGYINGVVSYYNSDGKLSREQHYVKDRQVGEEKQYGEGGQLVALRHYNSRGQLDGRQAYFWSSGKLRSETFYKSGKRDGTDKDWREDGSLSHETAYLAGRQHGESRSFDKRGTLVRVEHYQSGKRTGEQKRFYSSGVLSELSVYDSQGRLSQTRRFTEASTLSYHKTLAYQGKNRLETEQYYKNGKLERRRQSDNARRWILVETFAGGDQPITRQETLAGRRQGLMLEQYTDFQGRRHITRSHYQNGERHGPYSESREGTVLAEGQYQQGNKVGTWHYHQQTLKTEHYNQAGELDGEVREQTPAGQLLLLAHYRRGQEHGQWLQYDEDSRLLGKGMMEKGLRTGEWVFQAPYEEAPRLWQGRYQAGKQVGKWQAKDEAGYLLGTAQYDQQGRPQGTFYRFAANGLLEEVSRYQDGELDGEQRRYSGGVLYSTEHYRQGVPVDEGAKPCPAGDTDCLLFGN</sequence>
<comment type="caution">
    <text evidence="2">The sequence shown here is derived from an EMBL/GenBank/DDBJ whole genome shotgun (WGS) entry which is preliminary data.</text>
</comment>
<feature type="chain" id="PRO_5018002508" evidence="1">
    <location>
        <begin position="18"/>
        <end position="558"/>
    </location>
</feature>
<dbReference type="Proteomes" id="UP000268033">
    <property type="component" value="Unassembled WGS sequence"/>
</dbReference>
<dbReference type="Gene3D" id="2.20.110.10">
    <property type="entry name" value="Histone H3 K4-specific methyltransferase SET7/9 N-terminal domain"/>
    <property type="match status" value="1"/>
</dbReference>
<dbReference type="AlphaFoldDB" id="A0A3N1NTW8"/>
<evidence type="ECO:0000313" key="3">
    <source>
        <dbReference type="Proteomes" id="UP000268033"/>
    </source>
</evidence>
<feature type="signal peptide" evidence="1">
    <location>
        <begin position="1"/>
        <end position="17"/>
    </location>
</feature>
<dbReference type="PANTHER" id="PTHR33706:SF1">
    <property type="entry name" value="TPR REPEAT PROTEIN"/>
    <property type="match status" value="1"/>
</dbReference>
<dbReference type="InterPro" id="IPR011652">
    <property type="entry name" value="MORN_2"/>
</dbReference>
<dbReference type="Pfam" id="PF07661">
    <property type="entry name" value="MORN_2"/>
    <property type="match status" value="4"/>
</dbReference>
<proteinExistence type="predicted"/>
<protein>
    <submittedName>
        <fullName evidence="2">Antitoxin component YwqK of YwqJK toxin-antitoxin module</fullName>
    </submittedName>
</protein>
<gene>
    <name evidence="2" type="ORF">EDC28_10812</name>
</gene>
<reference evidence="2 3" key="1">
    <citation type="submission" date="2018-11" db="EMBL/GenBank/DDBJ databases">
        <title>Genomic Encyclopedia of Type Strains, Phase IV (KMG-IV): sequencing the most valuable type-strain genomes for metagenomic binning, comparative biology and taxonomic classification.</title>
        <authorList>
            <person name="Goeker M."/>
        </authorList>
    </citation>
    <scope>NUCLEOTIDE SEQUENCE [LARGE SCALE GENOMIC DNA]</scope>
    <source>
        <strain evidence="2 3">DSM 21945</strain>
    </source>
</reference>
<dbReference type="EMBL" id="RJUL01000008">
    <property type="protein sequence ID" value="ROQ23274.1"/>
    <property type="molecule type" value="Genomic_DNA"/>
</dbReference>
<dbReference type="Gene3D" id="3.90.930.1">
    <property type="match status" value="3"/>
</dbReference>
<accession>A0A3N1NTW8</accession>
<dbReference type="RefSeq" id="WP_170164139.1">
    <property type="nucleotide sequence ID" value="NZ_RJUL01000008.1"/>
</dbReference>
<evidence type="ECO:0000313" key="2">
    <source>
        <dbReference type="EMBL" id="ROQ23274.1"/>
    </source>
</evidence>
<name>A0A3N1NTW8_9GAMM</name>
<dbReference type="STRING" id="584787.GCA_001247655_03728"/>
<dbReference type="SUPFAM" id="SSF82185">
    <property type="entry name" value="Histone H3 K4-specific methyltransferase SET7/9 N-terminal domain"/>
    <property type="match status" value="4"/>
</dbReference>
<keyword evidence="3" id="KW-1185">Reference proteome</keyword>
<evidence type="ECO:0000256" key="1">
    <source>
        <dbReference type="SAM" id="SignalP"/>
    </source>
</evidence>
<dbReference type="PANTHER" id="PTHR33706">
    <property type="entry name" value="MORN VARIANT REPEAT PROTEIN"/>
    <property type="match status" value="1"/>
</dbReference>
<keyword evidence="1" id="KW-0732">Signal</keyword>
<organism evidence="2 3">
    <name type="scientific">Gallaecimonas pentaromativorans</name>
    <dbReference type="NCBI Taxonomy" id="584787"/>
    <lineage>
        <taxon>Bacteria</taxon>
        <taxon>Pseudomonadati</taxon>
        <taxon>Pseudomonadota</taxon>
        <taxon>Gammaproteobacteria</taxon>
        <taxon>Enterobacterales</taxon>
        <taxon>Gallaecimonadaceae</taxon>
        <taxon>Gallaecimonas</taxon>
    </lineage>
</organism>